<dbReference type="InterPro" id="IPR027417">
    <property type="entry name" value="P-loop_NTPase"/>
</dbReference>
<evidence type="ECO:0000259" key="2">
    <source>
        <dbReference type="Pfam" id="PF22939"/>
    </source>
</evidence>
<evidence type="ECO:0000313" key="5">
    <source>
        <dbReference type="Proteomes" id="UP001169217"/>
    </source>
</evidence>
<dbReference type="Pfam" id="PF24883">
    <property type="entry name" value="NPHP3_N"/>
    <property type="match status" value="1"/>
</dbReference>
<keyword evidence="1" id="KW-0677">Repeat</keyword>
<dbReference type="PANTHER" id="PTHR10039:SF10">
    <property type="entry name" value="NACHT DOMAIN-CONTAINING PROTEIN"/>
    <property type="match status" value="1"/>
</dbReference>
<feature type="domain" description="Nephrocystin 3-like N-terminal" evidence="3">
    <location>
        <begin position="276"/>
        <end position="421"/>
    </location>
</feature>
<evidence type="ECO:0000256" key="1">
    <source>
        <dbReference type="ARBA" id="ARBA00022737"/>
    </source>
</evidence>
<protein>
    <recommendedName>
        <fullName evidence="6">NACHT domain-containing protein</fullName>
    </recommendedName>
</protein>
<evidence type="ECO:0000313" key="4">
    <source>
        <dbReference type="EMBL" id="KAK0381837.1"/>
    </source>
</evidence>
<comment type="caution">
    <text evidence="4">The sequence shown here is derived from an EMBL/GenBank/DDBJ whole genome shotgun (WGS) entry which is preliminary data.</text>
</comment>
<sequence length="1520" mass="170681">MALALRHASLLKPEIRLAQAVSEFEASLDSPQKASFRNERSTACTKSPTEGDVMRFTAEIDRQARQKRLSSRCFGPRLTNLLQSVQQFAALGDVVVGGSQNLVACGVWAAVRMTLHICIGFSSYLEKLSLLFMAAGRQAPRHQALALVYPKSKELQNHLCEYFIVVTHICHRVQSFARKSTFGQLTTSLNDSDIKNFQSDLVLWSTAIKEEVDLLLNKHHENEAHLSAKARALATRWSASIAHRYDVEKKSKWLDSCSTYDFQTTWKQMQKIGSTSLLARSSEYRQWKEPQSSTSILFSGKIGAGKSVTMANVVSDLSHDKEAIVLYFFCRYDIPESLNHRTILGSLARQYLTCFPIGSDVFADDLLVPQLGVEDFVHVLRLGSMKYKQKYIIVDGLDDCSTEERRIVLSQLRGIQPSSKWHLGVSAQLSADQFIKTQLDPMWNIILPNENPDIGFFIDLEIQARLKNGRLAVEDSGLIQDIKAALIEGANGMFLWVALQLEAICWESSDFDVRAAIKSLPRDLETTYARILERSTIRDSHKYYVRILKFLAAAYEPLTTAQIREMASVTIGQDDYDPKRQINNITNLLAFCGSLVMTDEEEGTVRFVHHSAKSFCQGSLRNISIWQFTAEEAHNELGGTILTYLNYSIFETKLSRNVVPEIDAGKISTGIIRQTFHDSRSSLRLAGSFFKPKGRSRQIGHILAQNSKDTGIVVPDHPFLSYAKEFWLLHTRYTIEPSTQRLWFNLIGEVDLSNLRTHPLVAAAWADVEVPQEPAAFAGLFWSVQNSHIPIFDHAINLGKHASSFTSQFRRIVALRRMLKSLSSLSSLSPSSGDNPPVSPRPIIEAHMISHLLPISVLLNTFEFTKWMESHIEPAKCSKTPTRNTSALSAHDNSTIELSPGAIESPGPYELDATMTQIAVLEGFPVTLDVPRTFKLLPKYPIHQFVDFPSSISQAFLYTLQSNVPHEMFLRKFTSHLNSGLDLKSLGNVRVYSILKVLVESRELNSLLVFQLRERLVNAIRIEDGMRNQIFRRACLMGNFDIAVQTRPRPEAEGLRPPYRGDEINLVLQNVSEERFKLATWLVNDGASYPSNDIDASGCYCSTLRRAMLLRNWHLASALLEHGASTMGLARFCSRIELTHFCVLHNDLDGIVFLAKATKGKALNTPSAGSVFNSFTPIQLAAFRDSDWCRLHSIRALMAEGARLWSMTTDSYMLSIEEKLERLVISTAENSARDAGEYLHSLRGIYAQNKKVLKVSSKIVCLVAILVGKFVSKYRQALSQPQPSNEEVLGYFSDSVVLMSIFLKSPRAPGFHKTDLILSLREITGALSRLDTVSDPSSLEGPFKSTPITWKVQMRLLQVVDLILKSTISAQSEQRPRKSHVIPEILCADLLHTSIASKPTALDGDSLASTSQFALQFKYFRNILEDGFNANGLTWLLQCLLILGKKFSGESLIHFATHLDLTYMSNSWLDRGESPHPIPVSIRERLRCFGCRKDTLDMLDEVLISFKLMYRAPLNGPLIR</sequence>
<evidence type="ECO:0008006" key="6">
    <source>
        <dbReference type="Google" id="ProtNLM"/>
    </source>
</evidence>
<dbReference type="Proteomes" id="UP001169217">
    <property type="component" value="Unassembled WGS sequence"/>
</dbReference>
<dbReference type="PANTHER" id="PTHR10039">
    <property type="entry name" value="AMELOGENIN"/>
    <property type="match status" value="1"/>
</dbReference>
<reference evidence="4" key="1">
    <citation type="submission" date="2023-04" db="EMBL/GenBank/DDBJ databases">
        <title>Colletotrichum limetticola genome sequence.</title>
        <authorList>
            <person name="Baroncelli R."/>
        </authorList>
    </citation>
    <scope>NUCLEOTIDE SEQUENCE</scope>
    <source>
        <strain evidence="4">KLA-Anderson</strain>
    </source>
</reference>
<organism evidence="4 5">
    <name type="scientific">Colletotrichum limetticola</name>
    <dbReference type="NCBI Taxonomy" id="1209924"/>
    <lineage>
        <taxon>Eukaryota</taxon>
        <taxon>Fungi</taxon>
        <taxon>Dikarya</taxon>
        <taxon>Ascomycota</taxon>
        <taxon>Pezizomycotina</taxon>
        <taxon>Sordariomycetes</taxon>
        <taxon>Hypocreomycetidae</taxon>
        <taxon>Glomerellales</taxon>
        <taxon>Glomerellaceae</taxon>
        <taxon>Colletotrichum</taxon>
        <taxon>Colletotrichum acutatum species complex</taxon>
    </lineage>
</organism>
<dbReference type="Gene3D" id="3.40.50.300">
    <property type="entry name" value="P-loop containing nucleotide triphosphate hydrolases"/>
    <property type="match status" value="1"/>
</dbReference>
<evidence type="ECO:0000259" key="3">
    <source>
        <dbReference type="Pfam" id="PF24883"/>
    </source>
</evidence>
<dbReference type="Pfam" id="PF22939">
    <property type="entry name" value="WHD_GPIID"/>
    <property type="match status" value="1"/>
</dbReference>
<keyword evidence="5" id="KW-1185">Reference proteome</keyword>
<gene>
    <name evidence="4" type="ORF">CLIM01_00850</name>
</gene>
<feature type="domain" description="GPI inositol-deacylase winged helix" evidence="2">
    <location>
        <begin position="544"/>
        <end position="616"/>
    </location>
</feature>
<dbReference type="EMBL" id="JARUPT010000012">
    <property type="protein sequence ID" value="KAK0381837.1"/>
    <property type="molecule type" value="Genomic_DNA"/>
</dbReference>
<proteinExistence type="predicted"/>
<dbReference type="InterPro" id="IPR054471">
    <property type="entry name" value="GPIID_WHD"/>
</dbReference>
<accession>A0ABQ9QDK9</accession>
<name>A0ABQ9QDK9_9PEZI</name>
<dbReference type="InterPro" id="IPR056884">
    <property type="entry name" value="NPHP3-like_N"/>
</dbReference>